<reference evidence="2" key="1">
    <citation type="journal article" date="2003" name="Genome Biol.">
        <title>An integrated gene annotation and transcriptional profiling approach towards the full gene content of the Drosophila genome.</title>
        <authorList>
            <person name="Hild M."/>
            <person name="Beckmann B."/>
            <person name="Haas S.A."/>
            <person name="Koch B."/>
            <person name="Solovyev V."/>
            <person name="Busold C."/>
            <person name="Fellenberg K."/>
            <person name="Boutros M."/>
            <person name="Vingron M."/>
            <person name="Sauer F."/>
            <person name="Hoheisel J.D."/>
            <person name="Paro R."/>
        </authorList>
    </citation>
    <scope>NUCLEOTIDE SEQUENCE</scope>
</reference>
<name>Q6IM26_DROME</name>
<dbReference type="AlphaFoldDB" id="Q6IM26"/>
<evidence type="ECO:0000256" key="1">
    <source>
        <dbReference type="SAM" id="MobiDB-lite"/>
    </source>
</evidence>
<dbReference type="EMBL" id="BK001840">
    <property type="protein sequence ID" value="DAA02684.1"/>
    <property type="molecule type" value="Genomic_DNA"/>
</dbReference>
<evidence type="ECO:0000313" key="2">
    <source>
        <dbReference type="EMBL" id="DAA02684.1"/>
    </source>
</evidence>
<organism evidence="2">
    <name type="scientific">Drosophila melanogaster</name>
    <name type="common">Fruit fly</name>
    <dbReference type="NCBI Taxonomy" id="7227"/>
    <lineage>
        <taxon>Eukaryota</taxon>
        <taxon>Metazoa</taxon>
        <taxon>Ecdysozoa</taxon>
        <taxon>Arthropoda</taxon>
        <taxon>Hexapoda</taxon>
        <taxon>Insecta</taxon>
        <taxon>Pterygota</taxon>
        <taxon>Neoptera</taxon>
        <taxon>Endopterygota</taxon>
        <taxon>Diptera</taxon>
        <taxon>Brachycera</taxon>
        <taxon>Muscomorpha</taxon>
        <taxon>Ephydroidea</taxon>
        <taxon>Drosophilidae</taxon>
        <taxon>Drosophila</taxon>
        <taxon>Sophophora</taxon>
    </lineage>
</organism>
<gene>
    <name evidence="2" type="ORF">HDC07667</name>
</gene>
<feature type="region of interest" description="Disordered" evidence="1">
    <location>
        <begin position="88"/>
        <end position="110"/>
    </location>
</feature>
<protein>
    <submittedName>
        <fullName evidence="2">HDC07667</fullName>
    </submittedName>
</protein>
<sequence length="110" mass="12167">MWRPPLEMPVTPSIPTSIQIWSSRDASSGDELQQVTKPDILWAARSLKAIKVPGPDQTPNKATKLLWSIHLKETIDLFSKCLRERERFPTDGSASGQAVLLYKSGKPPGA</sequence>
<proteinExistence type="predicted"/>
<accession>Q6IM26</accession>